<accession>A0A9X7J0F3</accession>
<sequence length="84" mass="9673">MKAFKIKGTAMMAVGRYEISLNGKDIREIIKDALQPTDKEIELYEKIPVNVVIQIEPIKTNLEIEHIGEPRLMESFELEMKKVS</sequence>
<keyword evidence="2" id="KW-1185">Reference proteome</keyword>
<evidence type="ECO:0000313" key="1">
    <source>
        <dbReference type="EMBL" id="PRR69629.1"/>
    </source>
</evidence>
<gene>
    <name evidence="1" type="ORF">MOST_30510</name>
</gene>
<proteinExistence type="predicted"/>
<protein>
    <submittedName>
        <fullName evidence="1">Uncharacterized protein</fullName>
    </submittedName>
</protein>
<dbReference type="Proteomes" id="UP000239430">
    <property type="component" value="Unassembled WGS sequence"/>
</dbReference>
<organism evidence="1 2">
    <name type="scientific">Neomoorella stamsii</name>
    <dbReference type="NCBI Taxonomy" id="1266720"/>
    <lineage>
        <taxon>Bacteria</taxon>
        <taxon>Bacillati</taxon>
        <taxon>Bacillota</taxon>
        <taxon>Clostridia</taxon>
        <taxon>Neomoorellales</taxon>
        <taxon>Neomoorellaceae</taxon>
        <taxon>Neomoorella</taxon>
    </lineage>
</organism>
<reference evidence="1 2" key="1">
    <citation type="submission" date="2018-03" db="EMBL/GenBank/DDBJ databases">
        <title>Genome sequence of Moorella stamsii DSM 26217.</title>
        <authorList>
            <person name="Poehlein A."/>
            <person name="Daniel R."/>
        </authorList>
    </citation>
    <scope>NUCLEOTIDE SEQUENCE [LARGE SCALE GENOMIC DNA]</scope>
    <source>
        <strain evidence="2">DSM 26217</strain>
    </source>
</reference>
<dbReference type="EMBL" id="PVXL01000072">
    <property type="protein sequence ID" value="PRR69629.1"/>
    <property type="molecule type" value="Genomic_DNA"/>
</dbReference>
<dbReference type="RefSeq" id="WP_054936988.1">
    <property type="nucleotide sequence ID" value="NZ_PVXL01000072.1"/>
</dbReference>
<evidence type="ECO:0000313" key="2">
    <source>
        <dbReference type="Proteomes" id="UP000239430"/>
    </source>
</evidence>
<dbReference type="AlphaFoldDB" id="A0A9X7J0F3"/>
<name>A0A9X7J0F3_9FIRM</name>
<comment type="caution">
    <text evidence="1">The sequence shown here is derived from an EMBL/GenBank/DDBJ whole genome shotgun (WGS) entry which is preliminary data.</text>
</comment>